<dbReference type="GO" id="GO:0012505">
    <property type="term" value="C:endomembrane system"/>
    <property type="evidence" value="ECO:0007669"/>
    <property type="project" value="UniProtKB-SubCell"/>
</dbReference>
<keyword evidence="3 5" id="KW-0653">Protein transport</keyword>
<protein>
    <submittedName>
        <fullName evidence="7">AP-2 complex subunit mu-1</fullName>
    </submittedName>
</protein>
<accession>A0A4V1ADV9</accession>
<dbReference type="PANTHER" id="PTHR10529">
    <property type="entry name" value="AP COMPLEX SUBUNIT MU"/>
    <property type="match status" value="1"/>
</dbReference>
<evidence type="ECO:0000256" key="1">
    <source>
        <dbReference type="ARBA" id="ARBA00004308"/>
    </source>
</evidence>
<name>A0A4V1ADV9_9ASCO</name>
<dbReference type="SUPFAM" id="SSF64356">
    <property type="entry name" value="SNARE-like"/>
    <property type="match status" value="1"/>
</dbReference>
<proteinExistence type="inferred from homology"/>
<evidence type="ECO:0000256" key="5">
    <source>
        <dbReference type="PIRNR" id="PIRNR005992"/>
    </source>
</evidence>
<evidence type="ECO:0000256" key="3">
    <source>
        <dbReference type="ARBA" id="ARBA00022927"/>
    </source>
</evidence>
<dbReference type="PROSITE" id="PS51072">
    <property type="entry name" value="MHD"/>
    <property type="match status" value="1"/>
</dbReference>
<dbReference type="Gene3D" id="2.60.40.1170">
    <property type="entry name" value="Mu homology domain, subdomain B"/>
    <property type="match status" value="2"/>
</dbReference>
<dbReference type="STRING" id="2163413.A0A4V1ADV9"/>
<dbReference type="Gene3D" id="3.30.450.60">
    <property type="match status" value="1"/>
</dbReference>
<organism evidence="7 8">
    <name type="scientific">Metschnikowia aff. pulcherrima</name>
    <dbReference type="NCBI Taxonomy" id="2163413"/>
    <lineage>
        <taxon>Eukaryota</taxon>
        <taxon>Fungi</taxon>
        <taxon>Dikarya</taxon>
        <taxon>Ascomycota</taxon>
        <taxon>Saccharomycotina</taxon>
        <taxon>Pichiomycetes</taxon>
        <taxon>Metschnikowiaceae</taxon>
        <taxon>Metschnikowia</taxon>
    </lineage>
</organism>
<evidence type="ECO:0000259" key="6">
    <source>
        <dbReference type="PROSITE" id="PS51072"/>
    </source>
</evidence>
<dbReference type="InterPro" id="IPR011012">
    <property type="entry name" value="Longin-like_dom_sf"/>
</dbReference>
<reference evidence="8" key="1">
    <citation type="submission" date="2019-03" db="EMBL/GenBank/DDBJ databases">
        <title>Snf2 controls pulcherriminic acid biosynthesis and connects pigmentation and antifungal activity of the yeast Metschnikowia pulcherrima.</title>
        <authorList>
            <person name="Gore-Lloyd D."/>
            <person name="Sumann I."/>
            <person name="Brachmann A.O."/>
            <person name="Schneeberger K."/>
            <person name="Ortiz-Merino R.A."/>
            <person name="Moreno-Beltran M."/>
            <person name="Schlaefli M."/>
            <person name="Kirner P."/>
            <person name="Santos Kron A."/>
            <person name="Wolfe K.H."/>
            <person name="Piel J."/>
            <person name="Ahrens C.H."/>
            <person name="Henk D."/>
            <person name="Freimoser F.M."/>
        </authorList>
    </citation>
    <scope>NUCLEOTIDE SEQUENCE [LARGE SCALE GENOMIC DNA]</scope>
    <source>
        <strain evidence="8">APC 1.2</strain>
    </source>
</reference>
<dbReference type="GO" id="GO:0030131">
    <property type="term" value="C:clathrin adaptor complex"/>
    <property type="evidence" value="ECO:0007669"/>
    <property type="project" value="UniProtKB-UniRule"/>
</dbReference>
<dbReference type="InterPro" id="IPR001392">
    <property type="entry name" value="Clathrin_mu"/>
</dbReference>
<dbReference type="Proteomes" id="UP000292447">
    <property type="component" value="Chromosome II"/>
</dbReference>
<dbReference type="InterPro" id="IPR050431">
    <property type="entry name" value="Adaptor_comp_med_subunit"/>
</dbReference>
<comment type="similarity">
    <text evidence="5">Belongs to the adaptor complexes medium subunit family.</text>
</comment>
<dbReference type="PIRSF" id="PIRSF005992">
    <property type="entry name" value="Clathrin_mu"/>
    <property type="match status" value="1"/>
</dbReference>
<keyword evidence="2 5" id="KW-0813">Transport</keyword>
<keyword evidence="4" id="KW-0472">Membrane</keyword>
<dbReference type="Pfam" id="PF00928">
    <property type="entry name" value="Adap_comp_sub"/>
    <property type="match status" value="1"/>
</dbReference>
<evidence type="ECO:0000256" key="4">
    <source>
        <dbReference type="ARBA" id="ARBA00023136"/>
    </source>
</evidence>
<dbReference type="InterPro" id="IPR036168">
    <property type="entry name" value="AP2_Mu_C_sf"/>
</dbReference>
<dbReference type="EMBL" id="CP034457">
    <property type="protein sequence ID" value="QBM87073.1"/>
    <property type="molecule type" value="Genomic_DNA"/>
</dbReference>
<dbReference type="PRINTS" id="PR00314">
    <property type="entry name" value="CLATHRINADPT"/>
</dbReference>
<dbReference type="AlphaFoldDB" id="A0A4V1ADV9"/>
<dbReference type="GO" id="GO:0006886">
    <property type="term" value="P:intracellular protein transport"/>
    <property type="evidence" value="ECO:0007669"/>
    <property type="project" value="UniProtKB-UniRule"/>
</dbReference>
<feature type="domain" description="MHD" evidence="6">
    <location>
        <begin position="197"/>
        <end position="442"/>
    </location>
</feature>
<dbReference type="SUPFAM" id="SSF49447">
    <property type="entry name" value="Second domain of Mu2 adaptin subunit (ap50) of ap2 adaptor"/>
    <property type="match status" value="1"/>
</dbReference>
<evidence type="ECO:0000313" key="8">
    <source>
        <dbReference type="Proteomes" id="UP000292447"/>
    </source>
</evidence>
<dbReference type="GO" id="GO:0016192">
    <property type="term" value="P:vesicle-mediated transport"/>
    <property type="evidence" value="ECO:0007669"/>
    <property type="project" value="InterPro"/>
</dbReference>
<dbReference type="Pfam" id="PF01217">
    <property type="entry name" value="Clat_adaptor_s"/>
    <property type="match status" value="1"/>
</dbReference>
<gene>
    <name evidence="7" type="primary">MPUL0B02710</name>
    <name evidence="7" type="ORF">METSCH_B02710</name>
</gene>
<dbReference type="InterPro" id="IPR028565">
    <property type="entry name" value="MHD"/>
</dbReference>
<dbReference type="InterPro" id="IPR022775">
    <property type="entry name" value="AP_mu_sigma_su"/>
</dbReference>
<keyword evidence="8" id="KW-1185">Reference proteome</keyword>
<evidence type="ECO:0000313" key="7">
    <source>
        <dbReference type="EMBL" id="QBM87073.1"/>
    </source>
</evidence>
<sequence>MITSLLIFNAKGDVLMSKFYQEGVKKNVADVFRIQVINAAGKVSSAATHANRLPVLTLGSTSFLYIRSGLQWIVAVARSNQDSALIFEFLHHLRHLLEQLFARGSDQLGEDDITGNFSIIFDILSEVVEFGYPTSMDYSYLASVVPGFSALKVSHKDSRYTTLKKHILEKSDQLNSIDLAYDPSKISWRDQGIKYRKNEIFLNVDERITLLLDSKGNHLRSHIDGTITLKSHLSGMPVCRFGLSDDHIRDAAHSITVDDFNFHKCVDLTKYASENVIRFVPPDGVFQLMSYRVNDTFALPFDIYPEVFEDGSDISLKIRMLSNFSSKAAASGVVLKISIPQGVTRKDMSCLNGKVKFDAQENAILWKFSKFYGELEHLLSLDLKVPVATTGWFKPRITLDFNMDMHSASGLQVKFLKVVEKSNYKTVKWVKYGTQAGSYEIRL</sequence>
<comment type="subcellular location">
    <subcellularLocation>
        <location evidence="1">Endomembrane system</location>
    </subcellularLocation>
</comment>
<dbReference type="FunFam" id="3.30.450.60:FF:000002">
    <property type="entry name" value="AP-2 complex subunit mu, putative"/>
    <property type="match status" value="1"/>
</dbReference>
<evidence type="ECO:0000256" key="2">
    <source>
        <dbReference type="ARBA" id="ARBA00022448"/>
    </source>
</evidence>